<proteinExistence type="predicted"/>
<dbReference type="RefSeq" id="WP_211353470.1">
    <property type="nucleotide sequence ID" value="NZ_CP144375.1"/>
</dbReference>
<dbReference type="InterPro" id="IPR041677">
    <property type="entry name" value="DNA2/NAM7_AAA_11"/>
</dbReference>
<name>A0A3E0H114_9PSEU</name>
<dbReference type="InterPro" id="IPR027417">
    <property type="entry name" value="P-loop_NTPase"/>
</dbReference>
<dbReference type="PANTHER" id="PTHR10887">
    <property type="entry name" value="DNA2/NAM7 HELICASE FAMILY"/>
    <property type="match status" value="1"/>
</dbReference>
<dbReference type="Pfam" id="PF13086">
    <property type="entry name" value="AAA_11"/>
    <property type="match status" value="1"/>
</dbReference>
<dbReference type="Pfam" id="PF11784">
    <property type="entry name" value="DUF3320"/>
    <property type="match status" value="1"/>
</dbReference>
<evidence type="ECO:0000313" key="5">
    <source>
        <dbReference type="EMBL" id="REH35301.1"/>
    </source>
</evidence>
<dbReference type="InterPro" id="IPR047187">
    <property type="entry name" value="SF1_C_Upf1"/>
</dbReference>
<evidence type="ECO:0000259" key="3">
    <source>
        <dbReference type="Pfam" id="PF13087"/>
    </source>
</evidence>
<dbReference type="PANTHER" id="PTHR10887:SF495">
    <property type="entry name" value="HELICASE SENATAXIN ISOFORM X1-RELATED"/>
    <property type="match status" value="1"/>
</dbReference>
<accession>A0A3E0H114</accession>
<comment type="caution">
    <text evidence="5">The sequence shown here is derived from an EMBL/GenBank/DDBJ whole genome shotgun (WGS) entry which is preliminary data.</text>
</comment>
<dbReference type="CDD" id="cd18808">
    <property type="entry name" value="SF1_C_Upf1"/>
    <property type="match status" value="1"/>
</dbReference>
<dbReference type="EMBL" id="QUNO01000018">
    <property type="protein sequence ID" value="REH35301.1"/>
    <property type="molecule type" value="Genomic_DNA"/>
</dbReference>
<dbReference type="Pfam" id="PF18741">
    <property type="entry name" value="MTES_1575"/>
    <property type="match status" value="1"/>
</dbReference>
<keyword evidence="6" id="KW-1185">Reference proteome</keyword>
<dbReference type="InterPro" id="IPR025103">
    <property type="entry name" value="DUF4011"/>
</dbReference>
<evidence type="ECO:0000259" key="2">
    <source>
        <dbReference type="Pfam" id="PF13086"/>
    </source>
</evidence>
<dbReference type="InterPro" id="IPR021754">
    <property type="entry name" value="DUF3320"/>
</dbReference>
<dbReference type="Gene3D" id="3.40.50.300">
    <property type="entry name" value="P-loop containing nucleotide triphosphate hydrolases"/>
    <property type="match status" value="3"/>
</dbReference>
<feature type="domain" description="Restriction endonuclease type II-like" evidence="4">
    <location>
        <begin position="1514"/>
        <end position="1602"/>
    </location>
</feature>
<dbReference type="InterPro" id="IPR045055">
    <property type="entry name" value="DNA2/NAM7-like"/>
</dbReference>
<dbReference type="Proteomes" id="UP000256269">
    <property type="component" value="Unassembled WGS sequence"/>
</dbReference>
<reference evidence="5 6" key="1">
    <citation type="submission" date="2018-08" db="EMBL/GenBank/DDBJ databases">
        <title>Genomic Encyclopedia of Archaeal and Bacterial Type Strains, Phase II (KMG-II): from individual species to whole genera.</title>
        <authorList>
            <person name="Goeker M."/>
        </authorList>
    </citation>
    <scope>NUCLEOTIDE SEQUENCE [LARGE SCALE GENOMIC DNA]</scope>
    <source>
        <strain evidence="5 6">DSM 45791</strain>
    </source>
</reference>
<dbReference type="Pfam" id="PF13195">
    <property type="entry name" value="DUF4011"/>
    <property type="match status" value="1"/>
</dbReference>
<feature type="domain" description="DNA2/NAM7 helicase-like C-terminal" evidence="3">
    <location>
        <begin position="1275"/>
        <end position="1465"/>
    </location>
</feature>
<dbReference type="InterPro" id="IPR041679">
    <property type="entry name" value="DNA2/NAM7-like_C"/>
</dbReference>
<gene>
    <name evidence="5" type="ORF">BCF44_118161</name>
</gene>
<protein>
    <submittedName>
        <fullName evidence="5">AAA domain-containing protein</fullName>
    </submittedName>
</protein>
<evidence type="ECO:0000259" key="1">
    <source>
        <dbReference type="Pfam" id="PF11784"/>
    </source>
</evidence>
<evidence type="ECO:0000313" key="6">
    <source>
        <dbReference type="Proteomes" id="UP000256269"/>
    </source>
</evidence>
<evidence type="ECO:0000259" key="4">
    <source>
        <dbReference type="Pfam" id="PF18741"/>
    </source>
</evidence>
<organism evidence="5 6">
    <name type="scientific">Kutzneria buriramensis</name>
    <dbReference type="NCBI Taxonomy" id="1045776"/>
    <lineage>
        <taxon>Bacteria</taxon>
        <taxon>Bacillati</taxon>
        <taxon>Actinomycetota</taxon>
        <taxon>Actinomycetes</taxon>
        <taxon>Pseudonocardiales</taxon>
        <taxon>Pseudonocardiaceae</taxon>
        <taxon>Kutzneria</taxon>
    </lineage>
</organism>
<sequence>MESVTIEAAPVVSYAMAHNGICPVGRVVIDGVPADRRGVPLELDISDAHGVLTQPCRLDVDLAAGVPTVLTDIPLRLDPGAMLHVEEQRPGRVRARLDDVEGSTPVRVLAARQWQAEPLALGLEMLAAYVMPHDPALPALSFPGYDSGPERVDQVVRAVFEAVRDVRPIADSGRIRTPGEVLGDRVGSSLDVVVTIASALERVGIRPLIWVLSGHAFLGYWREERTLGSAALTDVTDAVNRVELGQIGVLEAVFAGDFPSAQRAAYTEHLSGGLARVLGVTDVHQARRDQIVPLPASSRDEDGVTRLSLYVPPVEIVRAAPVAPRADRVRSEEPARVTQWKNALLDLSLRNRLVNFPPSAGLSLAVPGDRIGQFEDVLNQGVSIALRAADDLSEVDRSRGVASGPELPGDRLIELLGARSVYLDLAEPAYRTRLRSLAYRARTITEETGANNLYLAIGTLVWELDGRPLRSPLILAPVTLRPAVRGRYRVSLDDSGASTPNYCLVEKLRQAFDLEIPGLAEPTHDSSGVDVDAVFGAVRAAVAARGLPFRVEPTVDLAVLQFAKYRLWRDLDEHWPVLMANPLVAHLVRTPTDAFVDDGSELVDLEELAERCPVPADSSQLRAIAHALDGRTFVLEGPPGTGKSQTITNLLATAVAAGKRVLFVAEKRVALEVVRQRLEEVGLGPLSLDLHDKGSSPQAVREQIRRALEHTVAVDTQGMTATLEDLRSARRGLTRYAYGLHERNTAGLSLYSARDAVLAFGDDVPAMPVPSVPGAELVEDVRQALRELPEVAYAARPRADHPWAFVDRADVGDVVSAARRFSAAVRALPDVVVAVPEDLRIVASLVDSGVELSVLDGARTDSWRRDVEAMRAKIAAFVSAAHPGLEFVAPEVLSLPLGEIHASARAAAASGFFGRRRRLAAVRDRLPLRVAGAPKPRGVVDLTGALVELHSAVRRLAADVVEVPGMVLPADWNPFVDDAVDRRVEWLRWAAEAVSGDGPVIASRREIVGTRPDPELYAEAWEAVSELVTECRLEPSALASWGGAGGYVSRWRSRSDESPDRWLALVAVVEPLRAAGMAEARAAILRGEGAPDDALRSFELGLALASVREREAVSGLDRFDRKTHERGISRFVDTSRGLRRHLTGELPRRVLRARSFDPAATGGNVGLLQRQLGRQRGGLKVRELMTRFGDLITQAMPCVFVSPDSVARFFPARSDLFDIVVFDEASQVRVADAVGAMGRARSVVVVGDSKQMPPTSVAESSFVPEDAETVEDEESILGECVQARVPRHRLTWHYRSQDETLISFSNRHYYDGELSSFPGPPLSDAGVRLVRVEGQFLRSGPLLRANPVEAEAVVAEIRRQFETDAVPSLGVVTFNQQQRSHIEGLLRDTDDPRIVDALEARDGLFVKNLENVQGDERDVILFSTAFSANERGVLPLNFGPLNRSGGERRLNVAVTRARRQVIVFSSFDPSELRAEQTSSVGVKHLRAYLDMAVSGERVLPMVGRSRAVPDRHVDEVADALRDKGLAVRTAVGLSDFKIDVVIGDAVAVVFDGPAWAARLTARDRDGLPVEVLSGMLGWPSVQRVWLPDWLADPDGVVDRLVEVARQASGGVVDDSTRRDSEGVVDRAFPAATPASAEHIEPVEQPFVPWEVKVAGRVGVLDRLPAPKSALAVMAVMDEIVAAEGPIHLDRLAKLVAAAFGLGRVVESRRATILRHVPDDLAVDSLEPVVWPKGLDPDTWEGYRRTLAAVQRPLDHVPLREIANAVVAKVRGAAGMGLGELRREVLAVFGGRRVTAGVAARLDAAVELAVASGRLVREGEALKPAMG</sequence>
<dbReference type="InterPro" id="IPR049468">
    <property type="entry name" value="Restrct_endonuc-II-like_dom"/>
</dbReference>
<feature type="domain" description="DNA2/NAM7 helicase helicase" evidence="2">
    <location>
        <begin position="617"/>
        <end position="701"/>
    </location>
</feature>
<dbReference type="GO" id="GO:0004386">
    <property type="term" value="F:helicase activity"/>
    <property type="evidence" value="ECO:0007669"/>
    <property type="project" value="InterPro"/>
</dbReference>
<dbReference type="SUPFAM" id="SSF52540">
    <property type="entry name" value="P-loop containing nucleoside triphosphate hydrolases"/>
    <property type="match status" value="1"/>
</dbReference>
<dbReference type="Pfam" id="PF13087">
    <property type="entry name" value="AAA_12"/>
    <property type="match status" value="1"/>
</dbReference>
<feature type="domain" description="DUF3320" evidence="1">
    <location>
        <begin position="1664"/>
        <end position="1704"/>
    </location>
</feature>